<dbReference type="Pfam" id="PF00672">
    <property type="entry name" value="HAMP"/>
    <property type="match status" value="1"/>
</dbReference>
<evidence type="ECO:0000256" key="6">
    <source>
        <dbReference type="ARBA" id="ARBA00023224"/>
    </source>
</evidence>
<feature type="transmembrane region" description="Helical" evidence="9">
    <location>
        <begin position="9"/>
        <end position="29"/>
    </location>
</feature>
<dbReference type="SMART" id="SM00283">
    <property type="entry name" value="MA"/>
    <property type="match status" value="1"/>
</dbReference>
<dbReference type="SMART" id="SM00304">
    <property type="entry name" value="HAMP"/>
    <property type="match status" value="1"/>
</dbReference>
<dbReference type="InterPro" id="IPR004089">
    <property type="entry name" value="MCPsignal_dom"/>
</dbReference>
<sequence length="553" mass="60853">MNLTIKKRLYILSIIPVLTIALGMMWFTYIQTSAFNEQQMQQTHSSMMEMKKAELKSYVQIARSAVEPLLNRNASLEEAIPVLRELEFGESGYIFAYDSKGVRVVVGKNENGVGKNFFNLQDEKGNYLIQDLLKNAKTGEFTTYYFPKLGQTEALPKLSYSTFIPEWDLMIGTGFYTDDVDAVIDEMETSANESLRETLVAILLFCLSIALVVATFAVFVNRSIMRPLEMFDASIRTFAKGDADLTERMVESNVPEFKALSKNFNLFVESLQGIIKNVNQVGVEVVDETNNMSQRASKVQELTVGQREETEQVAAAMTEMTATAHEISNNANQAAESAKQADDYAMKTKDIVDSTAHSVEELANEVFEASKVIGRLESDVQNISSSLTVIQDIAEQTNLLALNAAIEAARAGEQGRGFAVVADEVRKLASRTQDSTGDIHKMIAQLKSGSDAAVNAMQSSQARGEATVEEARAASVALQDIKLAIANIMDMNTLIATATEEQSNVGQEISQRVEVISQQSNESAHYANENSSGSESLNHKAHALYNLVGRFKV</sequence>
<dbReference type="RefSeq" id="WP_041153806.1">
    <property type="nucleotide sequence ID" value="NZ_CBCRVP010000035.1"/>
</dbReference>
<organism evidence="12 13">
    <name type="scientific">Vibrio mytili</name>
    <dbReference type="NCBI Taxonomy" id="50718"/>
    <lineage>
        <taxon>Bacteria</taxon>
        <taxon>Pseudomonadati</taxon>
        <taxon>Pseudomonadota</taxon>
        <taxon>Gammaproteobacteria</taxon>
        <taxon>Vibrionales</taxon>
        <taxon>Vibrionaceae</taxon>
        <taxon>Vibrio</taxon>
    </lineage>
</organism>
<dbReference type="PROSITE" id="PS50111">
    <property type="entry name" value="CHEMOTAXIS_TRANSDUC_2"/>
    <property type="match status" value="1"/>
</dbReference>
<evidence type="ECO:0000313" key="13">
    <source>
        <dbReference type="Proteomes" id="UP000031977"/>
    </source>
</evidence>
<evidence type="ECO:0000259" key="10">
    <source>
        <dbReference type="PROSITE" id="PS50111"/>
    </source>
</evidence>
<dbReference type="InterPro" id="IPR003660">
    <property type="entry name" value="HAMP_dom"/>
</dbReference>
<dbReference type="Proteomes" id="UP000031977">
    <property type="component" value="Unassembled WGS sequence"/>
</dbReference>
<dbReference type="FunFam" id="1.10.287.950:FF:000001">
    <property type="entry name" value="Methyl-accepting chemotaxis sensory transducer"/>
    <property type="match status" value="1"/>
</dbReference>
<comment type="similarity">
    <text evidence="7">Belongs to the methyl-accepting chemotaxis (MCP) protein family.</text>
</comment>
<dbReference type="PANTHER" id="PTHR32089">
    <property type="entry name" value="METHYL-ACCEPTING CHEMOTAXIS PROTEIN MCPB"/>
    <property type="match status" value="1"/>
</dbReference>
<evidence type="ECO:0000256" key="3">
    <source>
        <dbReference type="ARBA" id="ARBA00022692"/>
    </source>
</evidence>
<evidence type="ECO:0000256" key="2">
    <source>
        <dbReference type="ARBA" id="ARBA00022475"/>
    </source>
</evidence>
<dbReference type="OrthoDB" id="2489132at2"/>
<dbReference type="PROSITE" id="PS50885">
    <property type="entry name" value="HAMP"/>
    <property type="match status" value="1"/>
</dbReference>
<dbReference type="GO" id="GO:0006935">
    <property type="term" value="P:chemotaxis"/>
    <property type="evidence" value="ECO:0007669"/>
    <property type="project" value="InterPro"/>
</dbReference>
<dbReference type="PANTHER" id="PTHR32089:SF119">
    <property type="entry name" value="METHYL-ACCEPTING CHEMOTAXIS PROTEIN CTPL"/>
    <property type="match status" value="1"/>
</dbReference>
<evidence type="ECO:0000256" key="4">
    <source>
        <dbReference type="ARBA" id="ARBA00022989"/>
    </source>
</evidence>
<keyword evidence="4 9" id="KW-1133">Transmembrane helix</keyword>
<comment type="caution">
    <text evidence="12">The sequence shown here is derived from an EMBL/GenBank/DDBJ whole genome shotgun (WGS) entry which is preliminary data.</text>
</comment>
<dbReference type="GO" id="GO:0007165">
    <property type="term" value="P:signal transduction"/>
    <property type="evidence" value="ECO:0007669"/>
    <property type="project" value="UniProtKB-KW"/>
</dbReference>
<dbReference type="GO" id="GO:0004888">
    <property type="term" value="F:transmembrane signaling receptor activity"/>
    <property type="evidence" value="ECO:0007669"/>
    <property type="project" value="InterPro"/>
</dbReference>
<protein>
    <submittedName>
        <fullName evidence="12">Chemotaxis protein</fullName>
    </submittedName>
</protein>
<dbReference type="STRING" id="50718.SU60_00320"/>
<dbReference type="CDD" id="cd11386">
    <property type="entry name" value="MCP_signal"/>
    <property type="match status" value="1"/>
</dbReference>
<keyword evidence="2" id="KW-1003">Cell membrane</keyword>
<keyword evidence="13" id="KW-1185">Reference proteome</keyword>
<dbReference type="PRINTS" id="PR00260">
    <property type="entry name" value="CHEMTRNSDUCR"/>
</dbReference>
<name>A0A0C3DM98_9VIBR</name>
<dbReference type="InterPro" id="IPR004090">
    <property type="entry name" value="Chemotax_Me-accpt_rcpt"/>
</dbReference>
<keyword evidence="3 9" id="KW-0812">Transmembrane</keyword>
<dbReference type="Pfam" id="PF17200">
    <property type="entry name" value="sCache_2"/>
    <property type="match status" value="1"/>
</dbReference>
<gene>
    <name evidence="12" type="ORF">SU60_00320</name>
</gene>
<dbReference type="GO" id="GO:0005886">
    <property type="term" value="C:plasma membrane"/>
    <property type="evidence" value="ECO:0007669"/>
    <property type="project" value="UniProtKB-SubCell"/>
</dbReference>
<reference evidence="12 13" key="1">
    <citation type="submission" date="2015-01" db="EMBL/GenBank/DDBJ databases">
        <title>Draft genome of Vibrio mytili type strain CAIM 528.</title>
        <authorList>
            <person name="Gonzalez-Castillo A."/>
            <person name="Gomez-Gil B."/>
            <person name="Enciso-Ibarra J."/>
        </authorList>
    </citation>
    <scope>NUCLEOTIDE SEQUENCE [LARGE SCALE GENOMIC DNA]</scope>
    <source>
        <strain evidence="12 13">CAIM 528</strain>
    </source>
</reference>
<dbReference type="Gene3D" id="1.10.287.950">
    <property type="entry name" value="Methyl-accepting chemotaxis protein"/>
    <property type="match status" value="1"/>
</dbReference>
<evidence type="ECO:0000256" key="5">
    <source>
        <dbReference type="ARBA" id="ARBA00023136"/>
    </source>
</evidence>
<evidence type="ECO:0000259" key="11">
    <source>
        <dbReference type="PROSITE" id="PS50885"/>
    </source>
</evidence>
<accession>A0A0C3DM98</accession>
<proteinExistence type="inferred from homology"/>
<dbReference type="Gene3D" id="3.30.450.20">
    <property type="entry name" value="PAS domain"/>
    <property type="match status" value="1"/>
</dbReference>
<feature type="domain" description="HAMP" evidence="11">
    <location>
        <begin position="222"/>
        <end position="276"/>
    </location>
</feature>
<dbReference type="SMART" id="SM01049">
    <property type="entry name" value="Cache_2"/>
    <property type="match status" value="1"/>
</dbReference>
<evidence type="ECO:0000256" key="1">
    <source>
        <dbReference type="ARBA" id="ARBA00004651"/>
    </source>
</evidence>
<feature type="domain" description="Methyl-accepting transducer" evidence="10">
    <location>
        <begin position="281"/>
        <end position="517"/>
    </location>
</feature>
<dbReference type="EMBL" id="JXOK01000002">
    <property type="protein sequence ID" value="KIN12654.1"/>
    <property type="molecule type" value="Genomic_DNA"/>
</dbReference>
<keyword evidence="5 9" id="KW-0472">Membrane</keyword>
<keyword evidence="6 8" id="KW-0807">Transducer</keyword>
<evidence type="ECO:0000313" key="12">
    <source>
        <dbReference type="EMBL" id="KIN12654.1"/>
    </source>
</evidence>
<dbReference type="AlphaFoldDB" id="A0A0C3DM98"/>
<evidence type="ECO:0000256" key="8">
    <source>
        <dbReference type="PROSITE-ProRule" id="PRU00284"/>
    </source>
</evidence>
<comment type="subcellular location">
    <subcellularLocation>
        <location evidence="1">Cell membrane</location>
        <topology evidence="1">Multi-pass membrane protein</topology>
    </subcellularLocation>
</comment>
<dbReference type="Pfam" id="PF00015">
    <property type="entry name" value="MCPsignal"/>
    <property type="match status" value="1"/>
</dbReference>
<dbReference type="InterPro" id="IPR033480">
    <property type="entry name" value="sCache_2"/>
</dbReference>
<evidence type="ECO:0000256" key="7">
    <source>
        <dbReference type="ARBA" id="ARBA00029447"/>
    </source>
</evidence>
<feature type="transmembrane region" description="Helical" evidence="9">
    <location>
        <begin position="199"/>
        <end position="220"/>
    </location>
</feature>
<evidence type="ECO:0000256" key="9">
    <source>
        <dbReference type="SAM" id="Phobius"/>
    </source>
</evidence>
<dbReference type="SUPFAM" id="SSF58104">
    <property type="entry name" value="Methyl-accepting chemotaxis protein (MCP) signaling domain"/>
    <property type="match status" value="1"/>
</dbReference>